<evidence type="ECO:0000313" key="2">
    <source>
        <dbReference type="Proteomes" id="UP000037043"/>
    </source>
</evidence>
<gene>
    <name evidence="1" type="ORF">CLHOM_17410</name>
</gene>
<evidence type="ECO:0000313" key="1">
    <source>
        <dbReference type="EMBL" id="KOA19652.1"/>
    </source>
</evidence>
<dbReference type="Proteomes" id="UP000037043">
    <property type="component" value="Unassembled WGS sequence"/>
</dbReference>
<dbReference type="Gene3D" id="2.30.110.10">
    <property type="entry name" value="Electron Transport, Fmn-binding Protein, Chain A"/>
    <property type="match status" value="1"/>
</dbReference>
<sequence>MRTMRRVDRKMEDGDAFELLKKGEYGILSTCGEENQPYGVPVNYVVIGNSIYIHCAMVGSKIDNINANNKVSFTVVGKTKVLKDKFSTEYESVIVMGTAAIVSEAERTEPLLEFISKYSPEYLNEGREYVERAKNKTNIIKIEIESITGKHRI</sequence>
<dbReference type="PANTHER" id="PTHR34071">
    <property type="entry name" value="5-NITROIMIDAZOLE ANTIBIOTICS RESISTANCE PROTEIN, NIMA-FAMILY-RELATED PROTEIN-RELATED"/>
    <property type="match status" value="1"/>
</dbReference>
<proteinExistence type="predicted"/>
<accession>A0A0L6Z9K5</accession>
<dbReference type="InterPro" id="IPR012349">
    <property type="entry name" value="Split_barrel_FMN-bd"/>
</dbReference>
<dbReference type="RefSeq" id="WP_278321726.1">
    <property type="nucleotide sequence ID" value="NZ_LHUR01000022.1"/>
</dbReference>
<dbReference type="PANTHER" id="PTHR34071:SF2">
    <property type="entry name" value="FLAVIN-NUCLEOTIDE-BINDING PROTEIN"/>
    <property type="match status" value="1"/>
</dbReference>
<dbReference type="Pfam" id="PF12900">
    <property type="entry name" value="Pyridox_ox_2"/>
    <property type="match status" value="1"/>
</dbReference>
<dbReference type="PATRIC" id="fig|1121318.3.peg.1755"/>
<comment type="caution">
    <text evidence="1">The sequence shown here is derived from an EMBL/GenBank/DDBJ whole genome shotgun (WGS) entry which is preliminary data.</text>
</comment>
<dbReference type="EMBL" id="LHUR01000022">
    <property type="protein sequence ID" value="KOA19652.1"/>
    <property type="molecule type" value="Genomic_DNA"/>
</dbReference>
<reference evidence="2" key="1">
    <citation type="submission" date="2015-08" db="EMBL/GenBank/DDBJ databases">
        <title>Genome sequence of the strict anaerobe Clostridium homopropionicum LuHBu1 (DSM 5847T).</title>
        <authorList>
            <person name="Poehlein A."/>
            <person name="Beck M."/>
            <person name="Schiel-Bengelsdorf B."/>
            <person name="Bengelsdorf F.R."/>
            <person name="Daniel R."/>
            <person name="Duerre P."/>
        </authorList>
    </citation>
    <scope>NUCLEOTIDE SEQUENCE [LARGE SCALE GENOMIC DNA]</scope>
    <source>
        <strain evidence="2">DSM 5847</strain>
    </source>
</reference>
<dbReference type="SUPFAM" id="SSF50475">
    <property type="entry name" value="FMN-binding split barrel"/>
    <property type="match status" value="1"/>
</dbReference>
<dbReference type="InterPro" id="IPR024747">
    <property type="entry name" value="Pyridox_Oxase-rel"/>
</dbReference>
<name>A0A0L6Z9K5_9CLOT</name>
<dbReference type="AlphaFoldDB" id="A0A0L6Z9K5"/>
<keyword evidence="2" id="KW-1185">Reference proteome</keyword>
<dbReference type="STRING" id="36844.SAMN04488501_102253"/>
<organism evidence="1 2">
    <name type="scientific">Clostridium homopropionicum DSM 5847</name>
    <dbReference type="NCBI Taxonomy" id="1121318"/>
    <lineage>
        <taxon>Bacteria</taxon>
        <taxon>Bacillati</taxon>
        <taxon>Bacillota</taxon>
        <taxon>Clostridia</taxon>
        <taxon>Eubacteriales</taxon>
        <taxon>Clostridiaceae</taxon>
        <taxon>Clostridium</taxon>
    </lineage>
</organism>
<protein>
    <submittedName>
        <fullName evidence="1">Pyridoxamine 5'-phosphate oxidase</fullName>
    </submittedName>
</protein>